<dbReference type="AlphaFoldDB" id="A0A9N8HH47"/>
<feature type="compositionally biased region" description="Basic residues" evidence="1">
    <location>
        <begin position="464"/>
        <end position="476"/>
    </location>
</feature>
<feature type="region of interest" description="Disordered" evidence="1">
    <location>
        <begin position="20"/>
        <end position="167"/>
    </location>
</feature>
<feature type="compositionally biased region" description="Polar residues" evidence="1">
    <location>
        <begin position="295"/>
        <end position="313"/>
    </location>
</feature>
<keyword evidence="3" id="KW-1185">Reference proteome</keyword>
<feature type="compositionally biased region" description="Basic and acidic residues" evidence="1">
    <location>
        <begin position="246"/>
        <end position="262"/>
    </location>
</feature>
<dbReference type="OrthoDB" id="49608at2759"/>
<sequence length="846" mass="94393">MMADTSRDMLLDETTVIDSDSGSITRDSISCQDTTRNESLREERQRKHNDDDNSHTATVLEETINRSHRLNHNNRVHISIPGSPLSDSDSCTRESRRQRNQTTDNDETRCSDLDSSCSTTRIRENQPVFDYSATKEPSSRDSCASYMGNPASLDGSNQKSRRSTQQQVRQAFLVDKPVHVEWHRQREYDEFQVKFKGLVSNFERRNPRTSLREYTSMSSQQQRGEHDKVVALLDRLGIDAGSNKENINEARSPRSSVRDAARESSPSSFQSSKISRSRSIDSIDTPPRAAERQRNPFSDSQLSPIVASGNNDESMVGACSDPCQLPKQEGSPMSFQARGDSFQDVSVETTRQAASSSPRSMYGSPPLQESHQHNTHKRLASTSGKRGKDSFRMRYSSDSCVGCAPNANASQSSEQSISFVAPEDAYTHPFAASQSPIAGTQYNPPDAHMSPEVSPSASPAISKRGGRKHNSRHRRDLHQSTNIAEFTRFDMRANPRWKQVSASVGLREGASVHYNPLQLKTSKRSFAQERRKEQTFSLSQQPKEFRDPLKAFIGRGGETLHRVFDWIRRRDDNCTNNDNKWNSDCKGVVFSLEPVQIVSIVMKLLLENESISHERIDFDVSLAGQTLIVVRSKEDIPIWERAFREHTPFAVSSHADLPSSEKKQTGAASKCATFDIVLTTFDALKSADITIKLDDDDHAVVKQGAESQSVGAWMSKRTSNGNSQRFQSQGVGNAAKCKKLSALHAVFWRRIVFVDDLAGRKCFLAKAGTARADAAKALGGAARFVFFPKEKNSPDSSSSGFETLLKCDRRAFESVAGVLRVDFDEDEDEDDNHDLMDCMIDALMDG</sequence>
<gene>
    <name evidence="2" type="ORF">SEMRO_518_G158820.1</name>
</gene>
<feature type="compositionally biased region" description="Polar residues" evidence="1">
    <location>
        <begin position="20"/>
        <end position="34"/>
    </location>
</feature>
<feature type="compositionally biased region" description="Polar residues" evidence="1">
    <location>
        <begin position="343"/>
        <end position="359"/>
    </location>
</feature>
<dbReference type="EMBL" id="CAICTM010000517">
    <property type="protein sequence ID" value="CAB9512095.1"/>
    <property type="molecule type" value="Genomic_DNA"/>
</dbReference>
<name>A0A9N8HH47_9STRA</name>
<organism evidence="2 3">
    <name type="scientific">Seminavis robusta</name>
    <dbReference type="NCBI Taxonomy" id="568900"/>
    <lineage>
        <taxon>Eukaryota</taxon>
        <taxon>Sar</taxon>
        <taxon>Stramenopiles</taxon>
        <taxon>Ochrophyta</taxon>
        <taxon>Bacillariophyta</taxon>
        <taxon>Bacillariophyceae</taxon>
        <taxon>Bacillariophycidae</taxon>
        <taxon>Naviculales</taxon>
        <taxon>Naviculaceae</taxon>
        <taxon>Seminavis</taxon>
    </lineage>
</organism>
<feature type="compositionally biased region" description="Polar residues" evidence="1">
    <location>
        <begin position="154"/>
        <end position="167"/>
    </location>
</feature>
<accession>A0A9N8HH47</accession>
<feature type="region of interest" description="Disordered" evidence="1">
    <location>
        <begin position="243"/>
        <end position="391"/>
    </location>
</feature>
<comment type="caution">
    <text evidence="2">The sequence shown here is derived from an EMBL/GenBank/DDBJ whole genome shotgun (WGS) entry which is preliminary data.</text>
</comment>
<feature type="compositionally biased region" description="Low complexity" evidence="1">
    <location>
        <begin position="263"/>
        <end position="274"/>
    </location>
</feature>
<evidence type="ECO:0000256" key="1">
    <source>
        <dbReference type="SAM" id="MobiDB-lite"/>
    </source>
</evidence>
<proteinExistence type="predicted"/>
<dbReference type="Proteomes" id="UP001153069">
    <property type="component" value="Unassembled WGS sequence"/>
</dbReference>
<reference evidence="2" key="1">
    <citation type="submission" date="2020-06" db="EMBL/GenBank/DDBJ databases">
        <authorList>
            <consortium name="Plant Systems Biology data submission"/>
        </authorList>
    </citation>
    <scope>NUCLEOTIDE SEQUENCE</scope>
    <source>
        <strain evidence="2">D6</strain>
    </source>
</reference>
<feature type="compositionally biased region" description="Basic and acidic residues" evidence="1">
    <location>
        <begin position="35"/>
        <end position="54"/>
    </location>
</feature>
<feature type="compositionally biased region" description="Basic residues" evidence="1">
    <location>
        <begin position="66"/>
        <end position="75"/>
    </location>
</feature>
<evidence type="ECO:0000313" key="2">
    <source>
        <dbReference type="EMBL" id="CAB9512095.1"/>
    </source>
</evidence>
<protein>
    <submittedName>
        <fullName evidence="2">Uncharacterized protein</fullName>
    </submittedName>
</protein>
<evidence type="ECO:0000313" key="3">
    <source>
        <dbReference type="Proteomes" id="UP001153069"/>
    </source>
</evidence>
<feature type="region of interest" description="Disordered" evidence="1">
    <location>
        <begin position="435"/>
        <end position="476"/>
    </location>
</feature>